<feature type="transmembrane region" description="Helical" evidence="1">
    <location>
        <begin position="6"/>
        <end position="30"/>
    </location>
</feature>
<dbReference type="Proteomes" id="UP000322139">
    <property type="component" value="Unassembled WGS sequence"/>
</dbReference>
<dbReference type="AlphaFoldDB" id="A0A5D4RG70"/>
<feature type="transmembrane region" description="Helical" evidence="1">
    <location>
        <begin position="121"/>
        <end position="140"/>
    </location>
</feature>
<reference evidence="2 3" key="1">
    <citation type="submission" date="2019-08" db="EMBL/GenBank/DDBJ databases">
        <title>Bacillus genomes from the desert of Cuatro Cienegas, Coahuila.</title>
        <authorList>
            <person name="Olmedo-Alvarez G."/>
        </authorList>
    </citation>
    <scope>NUCLEOTIDE SEQUENCE [LARGE SCALE GENOMIC DNA]</scope>
    <source>
        <strain evidence="2 3">CH446_14T</strain>
    </source>
</reference>
<dbReference type="RefSeq" id="WP_148974636.1">
    <property type="nucleotide sequence ID" value="NZ_JBNIKT010000033.1"/>
</dbReference>
<evidence type="ECO:0000256" key="1">
    <source>
        <dbReference type="SAM" id="Phobius"/>
    </source>
</evidence>
<accession>A0A5D4RG70</accession>
<dbReference type="EMBL" id="VTER01000005">
    <property type="protein sequence ID" value="TYS48452.1"/>
    <property type="molecule type" value="Genomic_DNA"/>
</dbReference>
<evidence type="ECO:0000313" key="3">
    <source>
        <dbReference type="Proteomes" id="UP000322139"/>
    </source>
</evidence>
<evidence type="ECO:0008006" key="4">
    <source>
        <dbReference type="Google" id="ProtNLM"/>
    </source>
</evidence>
<evidence type="ECO:0000313" key="2">
    <source>
        <dbReference type="EMBL" id="TYS48452.1"/>
    </source>
</evidence>
<feature type="transmembrane region" description="Helical" evidence="1">
    <location>
        <begin position="81"/>
        <end position="100"/>
    </location>
</feature>
<keyword evidence="1" id="KW-0472">Membrane</keyword>
<name>A0A5D4RG70_9BACI</name>
<keyword evidence="1" id="KW-1133">Transmembrane helix</keyword>
<comment type="caution">
    <text evidence="2">The sequence shown here is derived from an EMBL/GenBank/DDBJ whole genome shotgun (WGS) entry which is preliminary data.</text>
</comment>
<sequence length="146" mass="16551">MDLIYRAVIYIHVLSAIMSIGPFFILFPIVKKLKTAAGSELDAYMDTFRSVVRLSKHSGHVLVGSGVILIAAGPWTWGTSWVVMTLIILFLSLFFLARAFTPKLRKFREEGTDKEKAAAELNRTVWIYIILLSAMLWFMVVKPGLW</sequence>
<protein>
    <recommendedName>
        <fullName evidence="4">DUF2269 family protein</fullName>
    </recommendedName>
</protein>
<keyword evidence="1" id="KW-0812">Transmembrane</keyword>
<organism evidence="2 3">
    <name type="scientific">Bacillus infantis</name>
    <dbReference type="NCBI Taxonomy" id="324767"/>
    <lineage>
        <taxon>Bacteria</taxon>
        <taxon>Bacillati</taxon>
        <taxon>Bacillota</taxon>
        <taxon>Bacilli</taxon>
        <taxon>Bacillales</taxon>
        <taxon>Bacillaceae</taxon>
        <taxon>Bacillus</taxon>
    </lineage>
</organism>
<proteinExistence type="predicted"/>
<gene>
    <name evidence="2" type="ORF">FZD51_09985</name>
</gene>